<keyword evidence="6" id="KW-0812">Transmembrane</keyword>
<dbReference type="InterPro" id="IPR006059">
    <property type="entry name" value="SBP"/>
</dbReference>
<evidence type="ECO:0000256" key="2">
    <source>
        <dbReference type="ARBA" id="ARBA00022729"/>
    </source>
</evidence>
<reference evidence="7 8" key="2">
    <citation type="submission" date="2016-08" db="EMBL/GenBank/DDBJ databases">
        <title>Pervasive Adenine N6-methylation of Active Genes in Fungi.</title>
        <authorList>
            <consortium name="DOE Joint Genome Institute"/>
            <person name="Mondo S.J."/>
            <person name="Dannebaum R.O."/>
            <person name="Kuo R.C."/>
            <person name="Labutti K."/>
            <person name="Haridas S."/>
            <person name="Kuo A."/>
            <person name="Salamov A."/>
            <person name="Ahrendt S.R."/>
            <person name="Lipzen A."/>
            <person name="Sullivan W."/>
            <person name="Andreopoulos W.B."/>
            <person name="Clum A."/>
            <person name="Lindquist E."/>
            <person name="Daum C."/>
            <person name="Ramamoorthy G.K."/>
            <person name="Gryganskyi A."/>
            <person name="Culley D."/>
            <person name="Magnuson J.K."/>
            <person name="James T.Y."/>
            <person name="O'Malley M.A."/>
            <person name="Stajich J.E."/>
            <person name="Spatafora J.W."/>
            <person name="Visel A."/>
            <person name="Grigoriev I.V."/>
        </authorList>
    </citation>
    <scope>NUCLEOTIDE SEQUENCE [LARGE SCALE GENOMIC DNA]</scope>
    <source>
        <strain evidence="7 8">S4</strain>
    </source>
</reference>
<feature type="transmembrane region" description="Helical" evidence="6">
    <location>
        <begin position="478"/>
        <end position="499"/>
    </location>
</feature>
<gene>
    <name evidence="7" type="ORF">BCR32DRAFT_294276</name>
</gene>
<evidence type="ECO:0000256" key="3">
    <source>
        <dbReference type="ARBA" id="ARBA00023136"/>
    </source>
</evidence>
<sequence length="573" mass="65323">MNINLKCNAIKLNSVALTYGGDSQYPLYVEEFNKYAKNNNIDIELKVIIYTPENSSVTDFGTTIEYLLKRESTKYDIIFYDNVYNAKYSPYFVNLKDFLPKQHIEMYSSGYIPEICKFKDKWVGLPVSIDLDVMYINKVLLDSYNQTIPKTWDELIKTGKIIMEQERQKNTDLIGYNGLFSEDEASFCSAHEFIYSFRKSKEAPFPDYTSQEVIDALNKIKEVMKEVSSNDVFRANSVGSLMAVFSGNALFLKFWYTQGWNPSYEVVPLMGNIEGVSGSSVGGVNIAINKYISEERQKNAAKVVEFLTSKDIQKKLSIVQKKISGIVSLYNDEDVCKAINCELIKSIQPIPRPISTLDDYENVSAEETAYKINNIIKIYSISADPSESKEGFFILMLGILIAITIISLFVFIFKNKYHEYFEFFSKDFWFMIHSGLLISLATKKSIVTITSAMYTNILFVLLLIIINSVNVQNYKVYFIIHSTLFILFVITNYILLYGFRIILIITKTDIKESNYDERVYSVQTSTSTSGKNIGSDSNLSRLRAKIIEYHNSSGNLAPGTKSITKSSNTNIDK</sequence>
<keyword evidence="8" id="KW-1185">Reference proteome</keyword>
<proteinExistence type="predicted"/>
<evidence type="ECO:0000256" key="6">
    <source>
        <dbReference type="SAM" id="Phobius"/>
    </source>
</evidence>
<dbReference type="Proteomes" id="UP000193944">
    <property type="component" value="Unassembled WGS sequence"/>
</dbReference>
<keyword evidence="1" id="KW-1003">Cell membrane</keyword>
<name>A0A1Y1X227_9FUNG</name>
<protein>
    <submittedName>
        <fullName evidence="7">Periplasmic binding protein-like II</fullName>
    </submittedName>
</protein>
<reference evidence="7 8" key="1">
    <citation type="submission" date="2016-08" db="EMBL/GenBank/DDBJ databases">
        <title>A Parts List for Fungal Cellulosomes Revealed by Comparative Genomics.</title>
        <authorList>
            <consortium name="DOE Joint Genome Institute"/>
            <person name="Haitjema C.H."/>
            <person name="Gilmore S.P."/>
            <person name="Henske J.K."/>
            <person name="Solomon K.V."/>
            <person name="De Groot R."/>
            <person name="Kuo A."/>
            <person name="Mondo S.J."/>
            <person name="Salamov A.A."/>
            <person name="Labutti K."/>
            <person name="Zhao Z."/>
            <person name="Chiniquy J."/>
            <person name="Barry K."/>
            <person name="Brewer H.M."/>
            <person name="Purvine S.O."/>
            <person name="Wright A.T."/>
            <person name="Boxma B."/>
            <person name="Van Alen T."/>
            <person name="Hackstein J.H."/>
            <person name="Baker S.E."/>
            <person name="Grigoriev I.V."/>
            <person name="O'Malley M.A."/>
        </authorList>
    </citation>
    <scope>NUCLEOTIDE SEQUENCE [LARGE SCALE GENOMIC DNA]</scope>
    <source>
        <strain evidence="7 8">S4</strain>
    </source>
</reference>
<keyword evidence="5" id="KW-0449">Lipoprotein</keyword>
<keyword evidence="2" id="KW-0732">Signal</keyword>
<dbReference type="AlphaFoldDB" id="A0A1Y1X227"/>
<feature type="transmembrane region" description="Helical" evidence="6">
    <location>
        <begin position="446"/>
        <end position="466"/>
    </location>
</feature>
<comment type="caution">
    <text evidence="7">The sequence shown here is derived from an EMBL/GenBank/DDBJ whole genome shotgun (WGS) entry which is preliminary data.</text>
</comment>
<evidence type="ECO:0000313" key="8">
    <source>
        <dbReference type="Proteomes" id="UP000193944"/>
    </source>
</evidence>
<keyword evidence="6" id="KW-1133">Transmembrane helix</keyword>
<dbReference type="Pfam" id="PF01547">
    <property type="entry name" value="SBP_bac_1"/>
    <property type="match status" value="1"/>
</dbReference>
<evidence type="ECO:0000256" key="5">
    <source>
        <dbReference type="ARBA" id="ARBA00023288"/>
    </source>
</evidence>
<dbReference type="InterPro" id="IPR050490">
    <property type="entry name" value="Bact_solute-bd_prot1"/>
</dbReference>
<feature type="transmembrane region" description="Helical" evidence="6">
    <location>
        <begin position="392"/>
        <end position="413"/>
    </location>
</feature>
<dbReference type="PANTHER" id="PTHR43649:SF33">
    <property type="entry name" value="POLYGALACTURONAN_RHAMNOGALACTURONAN-BINDING PROTEIN YTCQ"/>
    <property type="match status" value="1"/>
</dbReference>
<evidence type="ECO:0000313" key="7">
    <source>
        <dbReference type="EMBL" id="ORX79715.1"/>
    </source>
</evidence>
<accession>A0A1Y1X227</accession>
<dbReference type="Gene3D" id="3.40.190.10">
    <property type="entry name" value="Periplasmic binding protein-like II"/>
    <property type="match status" value="2"/>
</dbReference>
<evidence type="ECO:0000256" key="4">
    <source>
        <dbReference type="ARBA" id="ARBA00023139"/>
    </source>
</evidence>
<dbReference type="PANTHER" id="PTHR43649">
    <property type="entry name" value="ARABINOSE-BINDING PROTEIN-RELATED"/>
    <property type="match status" value="1"/>
</dbReference>
<dbReference type="EMBL" id="MCFG01000166">
    <property type="protein sequence ID" value="ORX79715.1"/>
    <property type="molecule type" value="Genomic_DNA"/>
</dbReference>
<organism evidence="7 8">
    <name type="scientific">Anaeromyces robustus</name>
    <dbReference type="NCBI Taxonomy" id="1754192"/>
    <lineage>
        <taxon>Eukaryota</taxon>
        <taxon>Fungi</taxon>
        <taxon>Fungi incertae sedis</taxon>
        <taxon>Chytridiomycota</taxon>
        <taxon>Chytridiomycota incertae sedis</taxon>
        <taxon>Neocallimastigomycetes</taxon>
        <taxon>Neocallimastigales</taxon>
        <taxon>Neocallimastigaceae</taxon>
        <taxon>Anaeromyces</taxon>
    </lineage>
</organism>
<keyword evidence="4" id="KW-0564">Palmitate</keyword>
<dbReference type="SUPFAM" id="SSF53850">
    <property type="entry name" value="Periplasmic binding protein-like II"/>
    <property type="match status" value="1"/>
</dbReference>
<keyword evidence="3 6" id="KW-0472">Membrane</keyword>
<dbReference type="OrthoDB" id="2021138at2759"/>
<evidence type="ECO:0000256" key="1">
    <source>
        <dbReference type="ARBA" id="ARBA00022475"/>
    </source>
</evidence>